<proteinExistence type="predicted"/>
<gene>
    <name evidence="1" type="ORF">QFC20_003725</name>
</gene>
<dbReference type="EMBL" id="JASBWS010000036">
    <property type="protein sequence ID" value="KAJ9107780.1"/>
    <property type="molecule type" value="Genomic_DNA"/>
</dbReference>
<sequence>MDNTRQPSAAPPIGYDPSHASSLMEAPAAGEVQPQDLNQGNTDSSTSPAETTGYQGTTTVPPPGGAGSVTPTTRITHDRNTTASGRTSYSCAECKRLKLKCSRRGVEQICPNGAMTGGKGRRLILAETKELHERIADLEKALAVSHAKTAAEPHTLLTNTYLYSPRDPSSGKGSIGRKGKLPSRLGGSSKIGRRGRGDDEDDDEDRFTDDEAEISLGTLTIGANGEAQFVGASAGSSLLHAEGPSPSGNATDYTSRNGPPTILHHPRLSRTTQYIPRASALGISSPAEENLLDDFPFIGVNGNNLSLMELWGLLPAWEAESPGGDNSGRVADEGNRMVQAYWENVGWMYDCIPRVIFDNDYLPSVYSDRIPPNPHKLAVVYLVMALGVMFDLERREPFDPLAAELFRLGSSCLTVNGALARPSVATVQALNLIGNFMLNQREADGANAYWPILGVGGNTVTALGLHRDGTAFSGLSPYETEERRKVFWEMMTLDRLQAMCFARPCALSNRSVDTKFPGEDALIEEGLPDQDHFHDAKYKLVFIMDKTRTSYKDILAIDDEIQKFAKDLPQEMQPGVKASSLELGPEVNPHTILHRFSIRLLIQETIIYLHRAYFVKALEENPVDPSKSDGRYSRSFLSVFEACVELISIVRQSVIYHPALIGRWWFYWFHAFSAAVCLGAICIEAPSSAFAAPAYMSLVTACDLAQAATEGSKAKGGLRKQQNVSGKKHEQDDLLHLANRTQLRRVTLTSPAISTPTLATGTSGSQTPPGPPSVMTTADAGANGLMWNTMPDVGERRDQGDVDGNSPRPHVNAGYNSSTNTSISPADAFRAGPSRPDAGNGSRETQQRRAFRALPRSRNLRAGQDTAGPSEHAQPTYQQAGNTRDPHQPSRAMHPELANGEQPSPENASTYHTHDYQRSNVLGRIAIPADADTRGRSRGVLPFEHMNAFGMPIGMDPSNLNVGSRHHSQSGSMFPAAHDPVDFHRIANPNVAQGMSTHHRGFAYPNGSAHHPAEMMPSSSSQTDTLPYEQPPIHSNTAYDTHTTGDRSARGFHSLADPTTYRDHTDFSAPALSMDMDMRLRAMGEMNALGEIHPLDSIDMEMGGMDMDNMPLLPAGGSLHDVEQFIAGWHDQ</sequence>
<name>A0ACC2W8Z2_9TREE</name>
<keyword evidence="2" id="KW-1185">Reference proteome</keyword>
<accession>A0ACC2W8Z2</accession>
<comment type="caution">
    <text evidence="1">The sequence shown here is derived from an EMBL/GenBank/DDBJ whole genome shotgun (WGS) entry which is preliminary data.</text>
</comment>
<organism evidence="1 2">
    <name type="scientific">Naganishia adeliensis</name>
    <dbReference type="NCBI Taxonomy" id="92952"/>
    <lineage>
        <taxon>Eukaryota</taxon>
        <taxon>Fungi</taxon>
        <taxon>Dikarya</taxon>
        <taxon>Basidiomycota</taxon>
        <taxon>Agaricomycotina</taxon>
        <taxon>Tremellomycetes</taxon>
        <taxon>Filobasidiales</taxon>
        <taxon>Filobasidiaceae</taxon>
        <taxon>Naganishia</taxon>
    </lineage>
</organism>
<reference evidence="1" key="1">
    <citation type="submission" date="2023-04" db="EMBL/GenBank/DDBJ databases">
        <title>Draft Genome sequencing of Naganishia species isolated from polar environments using Oxford Nanopore Technology.</title>
        <authorList>
            <person name="Leo P."/>
            <person name="Venkateswaran K."/>
        </authorList>
    </citation>
    <scope>NUCLEOTIDE SEQUENCE</scope>
    <source>
        <strain evidence="1">MNA-CCFEE 5262</strain>
    </source>
</reference>
<evidence type="ECO:0000313" key="2">
    <source>
        <dbReference type="Proteomes" id="UP001230649"/>
    </source>
</evidence>
<evidence type="ECO:0000313" key="1">
    <source>
        <dbReference type="EMBL" id="KAJ9107780.1"/>
    </source>
</evidence>
<protein>
    <submittedName>
        <fullName evidence="1">Uncharacterized protein</fullName>
    </submittedName>
</protein>
<dbReference type="Proteomes" id="UP001230649">
    <property type="component" value="Unassembled WGS sequence"/>
</dbReference>